<dbReference type="InterPro" id="IPR001242">
    <property type="entry name" value="Condensation_dom"/>
</dbReference>
<dbReference type="PROSITE" id="PS50075">
    <property type="entry name" value="CARRIER"/>
    <property type="match status" value="2"/>
</dbReference>
<dbReference type="NCBIfam" id="TIGR01733">
    <property type="entry name" value="AA-adenyl-dom"/>
    <property type="match status" value="2"/>
</dbReference>
<dbReference type="GO" id="GO:0017000">
    <property type="term" value="P:antibiotic biosynthetic process"/>
    <property type="evidence" value="ECO:0007669"/>
    <property type="project" value="UniProtKB-ARBA"/>
</dbReference>
<evidence type="ECO:0000259" key="5">
    <source>
        <dbReference type="PROSITE" id="PS50075"/>
    </source>
</evidence>
<accession>A0A5B8J6D1</accession>
<dbReference type="InterPro" id="IPR006162">
    <property type="entry name" value="Ppantetheine_attach_site"/>
</dbReference>
<dbReference type="Pfam" id="PF00501">
    <property type="entry name" value="AMP-binding"/>
    <property type="match status" value="2"/>
</dbReference>
<dbReference type="InterPro" id="IPR025110">
    <property type="entry name" value="AMP-bd_C"/>
</dbReference>
<dbReference type="PANTHER" id="PTHR45527">
    <property type="entry name" value="NONRIBOSOMAL PEPTIDE SYNTHETASE"/>
    <property type="match status" value="1"/>
</dbReference>
<dbReference type="InterPro" id="IPR042099">
    <property type="entry name" value="ANL_N_sf"/>
</dbReference>
<dbReference type="GO" id="GO:0008610">
    <property type="term" value="P:lipid biosynthetic process"/>
    <property type="evidence" value="ECO:0007669"/>
    <property type="project" value="UniProtKB-ARBA"/>
</dbReference>
<evidence type="ECO:0000256" key="1">
    <source>
        <dbReference type="ARBA" id="ARBA00001957"/>
    </source>
</evidence>
<dbReference type="GO" id="GO:0005737">
    <property type="term" value="C:cytoplasm"/>
    <property type="evidence" value="ECO:0007669"/>
    <property type="project" value="TreeGrafter"/>
</dbReference>
<dbReference type="PROSITE" id="PS00012">
    <property type="entry name" value="PHOSPHOPANTETHEINE"/>
    <property type="match status" value="2"/>
</dbReference>
<feature type="compositionally biased region" description="Basic and acidic residues" evidence="4">
    <location>
        <begin position="2205"/>
        <end position="2214"/>
    </location>
</feature>
<dbReference type="InterPro" id="IPR020806">
    <property type="entry name" value="PKS_PP-bd"/>
</dbReference>
<evidence type="ECO:0000313" key="6">
    <source>
        <dbReference type="EMBL" id="QDY75591.1"/>
    </source>
</evidence>
<dbReference type="GO" id="GO:0043041">
    <property type="term" value="P:amino acid activation for nonribosomal peptide biosynthetic process"/>
    <property type="evidence" value="ECO:0007669"/>
    <property type="project" value="TreeGrafter"/>
</dbReference>
<reference evidence="6 7" key="1">
    <citation type="submission" date="2019-07" db="EMBL/GenBank/DDBJ databases">
        <authorList>
            <person name="Zhu P."/>
        </authorList>
    </citation>
    <scope>NUCLEOTIDE SEQUENCE [LARGE SCALE GENOMIC DNA]</scope>
    <source>
        <strain evidence="6 7">SSL-25</strain>
    </source>
</reference>
<dbReference type="InterPro" id="IPR045851">
    <property type="entry name" value="AMP-bd_C_sf"/>
</dbReference>
<keyword evidence="7" id="KW-1185">Reference proteome</keyword>
<dbReference type="OrthoDB" id="2472181at2"/>
<dbReference type="Pfam" id="PF00550">
    <property type="entry name" value="PP-binding"/>
    <property type="match status" value="2"/>
</dbReference>
<dbReference type="SUPFAM" id="SSF52777">
    <property type="entry name" value="CoA-dependent acyltransferases"/>
    <property type="match status" value="4"/>
</dbReference>
<feature type="compositionally biased region" description="Basic residues" evidence="4">
    <location>
        <begin position="39"/>
        <end position="55"/>
    </location>
</feature>
<dbReference type="Proteomes" id="UP000320580">
    <property type="component" value="Chromosome"/>
</dbReference>
<dbReference type="GO" id="GO:0031177">
    <property type="term" value="F:phosphopantetheine binding"/>
    <property type="evidence" value="ECO:0007669"/>
    <property type="project" value="InterPro"/>
</dbReference>
<dbReference type="InterPro" id="IPR036736">
    <property type="entry name" value="ACP-like_sf"/>
</dbReference>
<sequence length="2214" mass="239171">MNPFTGRFTGPAGPPARPTSDVRARRRPWETARPSYRAHPPHHHGTTAPPHHRRTVPPPRSGSAPAEPSRRIRRADLSPRSDRMSSEASVRLPLSAAQREIWLAHTLDPSGRRYNIGEYRELRGRVDPELVRAAFRQLAVETDAIRIRGVGADGDGPWQTLHADPGDQEPALVDLSGAEDPAAAARDWMAAELARPFDLAADWLTRHALVKAGEELWFYFLGVHHLVNDGAGQSLLGARLVELYEDAAAERPWRPSPFGSLAELLAEDTGYRESPQAAEDRAYWIAKTADPPPAARIAGGRSAPVPPGSLPFVRRTVTLPAPYARQLREVARAHGAPWTRAVIALVAAYVHRASGTDAEELTLALPVRARTGETARSTPAMMSNIIPLRLPVPAGGTLAGLLGAVVTEVRQGLRRQRTRFEELGPEGAPGRPPVSLQLNIMAFAPGMRFFGVPTTQHNLGNGPVDGLTVAVYDLGPEDGLRIDFDAAPEACDTAAVAAHQDRFVRFVGTALAAPEQPLSRLELMDERERHQVLHEWTGVRVPVDDRTLHARFEEQAWIRPGAVAVVFGEEHLTYGELDRAANRLAHHLRATTGLKRGDLAGILVDRSLPLATGILAVLKTGAAYTLLDPDYPDLRLTDTATEAGIATLLTTDGYAHRVPGPWPTVRIDSEAAAVAARPDTRPRSAPTGKPTGDDSACVMFTSGSTGRPKGILSSHRNLTSTLTGQTYCTFGPGETFLQCSPVSWDAFSLEFWGALLHGGTTVLQPGQRPEPALIAHLTPHHHITMLQLSSSLFNYLTDEHPTTFTTTHTAYTGGEPASPTHIHTLQKHHPHLTITNGYGPAESLGFTTTHTIPQPTTETTPHTTPIGTPLTNKHAYILDQHLQPVPPNTTGELYLTGHGIAHGYLTQPTTTATRFTPNPYGPPGTRLYRTGDQAHWDTHGNLHYTGRTDTQIKIRGFRIEPTEIENTLTTHPHITQATTTHTNNHITAHITTTPNTTTTPHDIRTYLRQHLPDHLIPTHITTHQQLPLTPNGKIDKRALSRTAVPVAEESGRAARTPLEEIVCALFAEVLEPARPPAANDDFFALGGHSLLAAKLANRLSSALDAPLGLPDVFRHPTPARLAERLAQLTGRGAAPTPPAAPAPRPERLPLSFAQQRLWLVNGLEAGGTAYNVPMSVRLDGPLDPAALRAAVGDLMERHEPLRTRIAITGGEPHQLVGPAGPAPFEVRDIAPTAVDAELVAAAGHVFDLTAEAPLRVTLLRTGPESAVLLVLLHHIATDGQSLRPLFADLSEAYTARLAGRAPGRAPIPFAYADHALWQRSALTGQVLDEQLAYWRRALADLPQELGLVHDRPRPPVAGQRGGAVAVDFGPDLGRRITGLARAERCTPFMVVQAALAATLTRLGAGTDIPLGSPVAGRAHDGLAGLVGFFVNTLVLRTDTSGDPEFRALLRRVRGTDLEAFAHQDAPFDLVLEAVNPVRSLSRHPLFQVCLAVESGPAPVPGFPGVRSGPLVPVTTGAVKFDLEFLLHTGGAGGEPDGLVGTVLYSGDVFERSTVERLTGMVRRTLEQAVAAPQLRLSQLDPLTERERHQVLHEWTGVRVPVDDRTLHARFEEQARIRPGAVAVVFGEEHLTYGELDRAANRLAHHLRETTGLKRGDLAGILVDRSLPLATGILAVLKTGAAYTLLDPDFPDLRLTDTATEAGIATLLTTGAQSGRLTGPWPEVPFDRVDLSELSQLPDSAPGTATGPEDSACVMFTSGSTGRPKGILSSHRNLTSTLTAQTYCTFGPGETFLQCSPVSWDAFSLEFWGALLHGGTTVLQPGQRPEPALIAHLTPHHHITMLQLSSSLFNYLTDEHPTTFTTTHTAYTGGEPASPTHIHTLQKHHPHLTITNGYGPAESLGFTTTHTIPQPTTETTPHTTPIGTPLTNKHAYILDQHLQPVPPNTTGELYLTGHGIAHGYLTQPTTTATRFTPNPYGPPGTRLYRTGDQAHWDTHGNLHYTGRTDTQIKIRGFRIEPTEIENTLTTHPHITQATTTHTNNHITAHITTTPNTTTTPHDIRTYLRQHLPDHLIPTHITTHQQLPLTPNGKIDKQALLALPKPGPGTSAGAGRPPRTALERIVCAAFGEALGTDAPPGPDGDFFALGGHSLVAARLANRLGVALDLKLTLRDVFQHPTPARLAAHIEARPADTSAAPVPRRARPVLRRRADQERITS</sequence>
<gene>
    <name evidence="6" type="ORF">FQU76_02660</name>
</gene>
<protein>
    <submittedName>
        <fullName evidence="6">Amino acid adenylation domain-containing protein</fullName>
    </submittedName>
</protein>
<dbReference type="GO" id="GO:0044550">
    <property type="term" value="P:secondary metabolite biosynthetic process"/>
    <property type="evidence" value="ECO:0007669"/>
    <property type="project" value="TreeGrafter"/>
</dbReference>
<evidence type="ECO:0000256" key="2">
    <source>
        <dbReference type="ARBA" id="ARBA00022450"/>
    </source>
</evidence>
<dbReference type="KEGG" id="sqz:FQU76_02660"/>
<feature type="compositionally biased region" description="Basic and acidic residues" evidence="4">
    <location>
        <begin position="20"/>
        <end position="30"/>
    </location>
</feature>
<keyword evidence="2" id="KW-0596">Phosphopantetheine</keyword>
<keyword evidence="3" id="KW-0597">Phosphoprotein</keyword>
<dbReference type="Pfam" id="PF13193">
    <property type="entry name" value="AMP-binding_C"/>
    <property type="match status" value="2"/>
</dbReference>
<organism evidence="6 7">
    <name type="scientific">Streptomyces qinzhouensis</name>
    <dbReference type="NCBI Taxonomy" id="2599401"/>
    <lineage>
        <taxon>Bacteria</taxon>
        <taxon>Bacillati</taxon>
        <taxon>Actinomycetota</taxon>
        <taxon>Actinomycetes</taxon>
        <taxon>Kitasatosporales</taxon>
        <taxon>Streptomycetaceae</taxon>
        <taxon>Streptomyces</taxon>
    </lineage>
</organism>
<dbReference type="InterPro" id="IPR010071">
    <property type="entry name" value="AA_adenyl_dom"/>
</dbReference>
<dbReference type="InterPro" id="IPR029058">
    <property type="entry name" value="AB_hydrolase_fold"/>
</dbReference>
<proteinExistence type="predicted"/>
<dbReference type="InterPro" id="IPR023213">
    <property type="entry name" value="CAT-like_dom_sf"/>
</dbReference>
<dbReference type="PROSITE" id="PS00455">
    <property type="entry name" value="AMP_BINDING"/>
    <property type="match status" value="2"/>
</dbReference>
<comment type="cofactor">
    <cofactor evidence="1">
        <name>pantetheine 4'-phosphate</name>
        <dbReference type="ChEBI" id="CHEBI:47942"/>
    </cofactor>
</comment>
<feature type="compositionally biased region" description="Basic and acidic residues" evidence="4">
    <location>
        <begin position="68"/>
        <end position="85"/>
    </location>
</feature>
<dbReference type="CDD" id="cd19540">
    <property type="entry name" value="LCL_NRPS-like"/>
    <property type="match status" value="1"/>
</dbReference>
<dbReference type="SMART" id="SM00823">
    <property type="entry name" value="PKS_PP"/>
    <property type="match status" value="2"/>
</dbReference>
<dbReference type="Gene3D" id="3.40.50.1820">
    <property type="entry name" value="alpha/beta hydrolase"/>
    <property type="match status" value="1"/>
</dbReference>
<evidence type="ECO:0000256" key="4">
    <source>
        <dbReference type="SAM" id="MobiDB-lite"/>
    </source>
</evidence>
<dbReference type="InterPro" id="IPR000873">
    <property type="entry name" value="AMP-dep_synth/lig_dom"/>
</dbReference>
<feature type="region of interest" description="Disordered" evidence="4">
    <location>
        <begin position="2185"/>
        <end position="2214"/>
    </location>
</feature>
<dbReference type="SUPFAM" id="SSF47336">
    <property type="entry name" value="ACP-like"/>
    <property type="match status" value="2"/>
</dbReference>
<evidence type="ECO:0000256" key="3">
    <source>
        <dbReference type="ARBA" id="ARBA00022553"/>
    </source>
</evidence>
<dbReference type="InterPro" id="IPR009081">
    <property type="entry name" value="PP-bd_ACP"/>
</dbReference>
<dbReference type="Gene3D" id="3.40.50.12780">
    <property type="entry name" value="N-terminal domain of ligase-like"/>
    <property type="match status" value="2"/>
</dbReference>
<feature type="domain" description="Carrier" evidence="5">
    <location>
        <begin position="1053"/>
        <end position="1129"/>
    </location>
</feature>
<feature type="region of interest" description="Disordered" evidence="4">
    <location>
        <begin position="1"/>
        <end position="90"/>
    </location>
</feature>
<feature type="region of interest" description="Disordered" evidence="4">
    <location>
        <begin position="675"/>
        <end position="697"/>
    </location>
</feature>
<dbReference type="InterPro" id="IPR020845">
    <property type="entry name" value="AMP-binding_CS"/>
</dbReference>
<dbReference type="Gene3D" id="3.30.300.30">
    <property type="match status" value="2"/>
</dbReference>
<dbReference type="Pfam" id="PF00668">
    <property type="entry name" value="Condensation"/>
    <property type="match status" value="2"/>
</dbReference>
<name>A0A5B8J6D1_9ACTN</name>
<evidence type="ECO:0000313" key="7">
    <source>
        <dbReference type="Proteomes" id="UP000320580"/>
    </source>
</evidence>
<dbReference type="Gene3D" id="3.30.559.10">
    <property type="entry name" value="Chloramphenicol acetyltransferase-like domain"/>
    <property type="match status" value="2"/>
</dbReference>
<dbReference type="Gene3D" id="3.30.559.30">
    <property type="entry name" value="Nonribosomal peptide synthetase, condensation domain"/>
    <property type="match status" value="2"/>
</dbReference>
<feature type="domain" description="Carrier" evidence="5">
    <location>
        <begin position="2111"/>
        <end position="2187"/>
    </location>
</feature>
<dbReference type="GO" id="GO:0003824">
    <property type="term" value="F:catalytic activity"/>
    <property type="evidence" value="ECO:0007669"/>
    <property type="project" value="InterPro"/>
</dbReference>
<dbReference type="Gene3D" id="1.10.1200.10">
    <property type="entry name" value="ACP-like"/>
    <property type="match status" value="1"/>
</dbReference>
<dbReference type="PANTHER" id="PTHR45527:SF1">
    <property type="entry name" value="FATTY ACID SYNTHASE"/>
    <property type="match status" value="1"/>
</dbReference>
<dbReference type="EMBL" id="CP042266">
    <property type="protein sequence ID" value="QDY75591.1"/>
    <property type="molecule type" value="Genomic_DNA"/>
</dbReference>
<dbReference type="SUPFAM" id="SSF56801">
    <property type="entry name" value="Acetyl-CoA synthetase-like"/>
    <property type="match status" value="2"/>
</dbReference>